<dbReference type="EMBL" id="JBJQND010000016">
    <property type="protein sequence ID" value="KAL3846743.1"/>
    <property type="molecule type" value="Genomic_DNA"/>
</dbReference>
<dbReference type="InterPro" id="IPR000873">
    <property type="entry name" value="AMP-dep_synth/lig_dom"/>
</dbReference>
<protein>
    <submittedName>
        <fullName evidence="3">Uncharacterized protein</fullName>
    </submittedName>
</protein>
<accession>A0ABD3UDW1</accession>
<dbReference type="PANTHER" id="PTHR42814">
    <property type="entry name" value="AMP-BINDING DOMAIN-CONTAINING PROTEIN"/>
    <property type="match status" value="1"/>
</dbReference>
<dbReference type="InterPro" id="IPR042099">
    <property type="entry name" value="ANL_N_sf"/>
</dbReference>
<dbReference type="Proteomes" id="UP001634394">
    <property type="component" value="Unassembled WGS sequence"/>
</dbReference>
<keyword evidence="4" id="KW-1185">Reference proteome</keyword>
<comment type="caution">
    <text evidence="3">The sequence shown here is derived from an EMBL/GenBank/DDBJ whole genome shotgun (WGS) entry which is preliminary data.</text>
</comment>
<evidence type="ECO:0000259" key="2">
    <source>
        <dbReference type="Pfam" id="PF13193"/>
    </source>
</evidence>
<reference evidence="3 4" key="1">
    <citation type="submission" date="2024-11" db="EMBL/GenBank/DDBJ databases">
        <title>Chromosome-level genome assembly of the freshwater bivalve Anodonta woodiana.</title>
        <authorList>
            <person name="Chen X."/>
        </authorList>
    </citation>
    <scope>NUCLEOTIDE SEQUENCE [LARGE SCALE GENOMIC DNA]</scope>
    <source>
        <strain evidence="3">MN2024</strain>
        <tissue evidence="3">Gills</tissue>
    </source>
</reference>
<dbReference type="SUPFAM" id="SSF56801">
    <property type="entry name" value="Acetyl-CoA synthetase-like"/>
    <property type="match status" value="1"/>
</dbReference>
<dbReference type="Gene3D" id="3.30.300.30">
    <property type="match status" value="1"/>
</dbReference>
<organism evidence="3 4">
    <name type="scientific">Sinanodonta woodiana</name>
    <name type="common">Chinese pond mussel</name>
    <name type="synonym">Anodonta woodiana</name>
    <dbReference type="NCBI Taxonomy" id="1069815"/>
    <lineage>
        <taxon>Eukaryota</taxon>
        <taxon>Metazoa</taxon>
        <taxon>Spiralia</taxon>
        <taxon>Lophotrochozoa</taxon>
        <taxon>Mollusca</taxon>
        <taxon>Bivalvia</taxon>
        <taxon>Autobranchia</taxon>
        <taxon>Heteroconchia</taxon>
        <taxon>Palaeoheterodonta</taxon>
        <taxon>Unionida</taxon>
        <taxon>Unionoidea</taxon>
        <taxon>Unionidae</taxon>
        <taxon>Unioninae</taxon>
        <taxon>Sinanodonta</taxon>
    </lineage>
</organism>
<dbReference type="InterPro" id="IPR045851">
    <property type="entry name" value="AMP-bd_C_sf"/>
</dbReference>
<sequence>MASHLLSYIQRPHQNGYIFETVPARLEYIASRFPDKEAYVILSPGKPRVSITGVELLEKSRAIAKGLVRRGIKRGDVVAVSQPNNIDGLLCIFGVIASGATLLNLMFRRPDGSDVRAVLEKVGNCSALIIHAGHNNATLKACLHFIDDISDNGKVVSKSFPTIHTLIVSSNCSIDDQKFNTLTEVMNERISGSSLPSLDPDDTALLIETSGSTGKPKLVVHSHRTMLMCGVHLQDSMGFTSNDIVYNDRMMQWIGGFPFMYLLNGVTTVTTDYRFESLKEQCLFAYSAMQQEKCNITHLLPITLHGLASLALEIKSNIVLENILTGGSPVAKTCLAVLGVLTKKVTVCYGSSEAGFLTSKPVSNTSQYVDYSSGFPHQGVEVKIIGTNGNIVERGQDGEIYVRTPARYKGYFNEFEKTKKSLNESGWFKTDDVGHITAEGELVAHGRVSELILCGSTKVLPVKLEKIIRNHPDVYDVVVIPIPDPVKFQVACACIILRPNAVTGTEDVKKFCESSEPDIAVNEYSNVILQYLPQHYLRFLEFPKTNTGKINKLELVQEAAKRLNIAM</sequence>
<dbReference type="CDD" id="cd04433">
    <property type="entry name" value="AFD_class_I"/>
    <property type="match status" value="1"/>
</dbReference>
<name>A0ABD3UDW1_SINWO</name>
<dbReference type="Pfam" id="PF00501">
    <property type="entry name" value="AMP-binding"/>
    <property type="match status" value="1"/>
</dbReference>
<gene>
    <name evidence="3" type="ORF">ACJMK2_017707</name>
</gene>
<dbReference type="InterPro" id="IPR025110">
    <property type="entry name" value="AMP-bd_C"/>
</dbReference>
<evidence type="ECO:0000313" key="4">
    <source>
        <dbReference type="Proteomes" id="UP001634394"/>
    </source>
</evidence>
<evidence type="ECO:0000313" key="3">
    <source>
        <dbReference type="EMBL" id="KAL3846743.1"/>
    </source>
</evidence>
<dbReference type="Gene3D" id="3.40.50.12780">
    <property type="entry name" value="N-terminal domain of ligase-like"/>
    <property type="match status" value="1"/>
</dbReference>
<evidence type="ECO:0000259" key="1">
    <source>
        <dbReference type="Pfam" id="PF00501"/>
    </source>
</evidence>
<dbReference type="AlphaFoldDB" id="A0ABD3UDW1"/>
<proteinExistence type="predicted"/>
<dbReference type="Pfam" id="PF13193">
    <property type="entry name" value="AMP-binding_C"/>
    <property type="match status" value="1"/>
</dbReference>
<feature type="domain" description="AMP-dependent synthetase/ligase" evidence="1">
    <location>
        <begin position="28"/>
        <end position="412"/>
    </location>
</feature>
<feature type="domain" description="AMP-binding enzyme C-terminal" evidence="2">
    <location>
        <begin position="463"/>
        <end position="533"/>
    </location>
</feature>
<dbReference type="PANTHER" id="PTHR42814:SF3">
    <property type="entry name" value="BETA-N-ACETYLHEXOSAMINIDASE"/>
    <property type="match status" value="1"/>
</dbReference>